<dbReference type="GO" id="GO:0003723">
    <property type="term" value="F:RNA binding"/>
    <property type="evidence" value="ECO:0007669"/>
    <property type="project" value="UniProtKB-KW"/>
</dbReference>
<keyword evidence="5" id="KW-1185">Reference proteome</keyword>
<dbReference type="InterPro" id="IPR001279">
    <property type="entry name" value="Metallo-B-lactamas"/>
</dbReference>
<evidence type="ECO:0000313" key="4">
    <source>
        <dbReference type="EMBL" id="EEW93046.1"/>
    </source>
</evidence>
<reference evidence="4" key="1">
    <citation type="submission" date="2009-09" db="EMBL/GenBank/DDBJ databases">
        <authorList>
            <consortium name="The Broad Institute Genome Sequencing Platform"/>
            <person name="Ward D."/>
            <person name="Feldgarden M."/>
            <person name="Earl A."/>
            <person name="Young S.K."/>
            <person name="Zeng Q."/>
            <person name="Koehrsen M."/>
            <person name="Alvarado L."/>
            <person name="Berlin A."/>
            <person name="Bochicchio J."/>
            <person name="Borenstein D."/>
            <person name="Chapman S.B."/>
            <person name="Chen Z."/>
            <person name="Engels R."/>
            <person name="Freedman E."/>
            <person name="Gellesch M."/>
            <person name="Goldberg J."/>
            <person name="Griggs A."/>
            <person name="Gujja S."/>
            <person name="Heilman E."/>
            <person name="Heiman D."/>
            <person name="Hepburn T."/>
            <person name="Howarth C."/>
            <person name="Jen D."/>
            <person name="Larson L."/>
            <person name="Lewis B."/>
            <person name="Mehta T."/>
            <person name="Park D."/>
            <person name="Pearson M."/>
            <person name="Roberts A."/>
            <person name="Saif S."/>
            <person name="Shea T."/>
            <person name="Shenoy N."/>
            <person name="Sisk P."/>
            <person name="Stolte C."/>
            <person name="Sykes S."/>
            <person name="Thomson T."/>
            <person name="Walk T."/>
            <person name="White J."/>
            <person name="Yandava C."/>
            <person name="Sibley C.D."/>
            <person name="Field T.R."/>
            <person name="Grinwis M."/>
            <person name="Eshaghurshan C.S."/>
            <person name="Surette M.G."/>
            <person name="Haas B."/>
            <person name="Nusbaum C."/>
            <person name="Birren B."/>
        </authorList>
    </citation>
    <scope>NUCLEOTIDE SEQUENCE [LARGE SCALE GENOMIC DNA]</scope>
    <source>
        <strain evidence="4">ATCC 700633</strain>
    </source>
</reference>
<accession>D0BM31</accession>
<dbReference type="Proteomes" id="UP000002939">
    <property type="component" value="Unassembled WGS sequence"/>
</dbReference>
<organism evidence="4 5">
    <name type="scientific">Granulicatella elegans ATCC 700633</name>
    <dbReference type="NCBI Taxonomy" id="626369"/>
    <lineage>
        <taxon>Bacteria</taxon>
        <taxon>Bacillati</taxon>
        <taxon>Bacillota</taxon>
        <taxon>Bacilli</taxon>
        <taxon>Lactobacillales</taxon>
        <taxon>Carnobacteriaceae</taxon>
        <taxon>Granulicatella</taxon>
    </lineage>
</organism>
<dbReference type="OrthoDB" id="9803916at2"/>
<dbReference type="HOGENOM" id="CLU_031965_1_0_9"/>
<feature type="domain" description="Metallo-beta-lactamase" evidence="3">
    <location>
        <begin position="19"/>
        <end position="225"/>
    </location>
</feature>
<dbReference type="EMBL" id="ACRF02000016">
    <property type="protein sequence ID" value="EEW93046.1"/>
    <property type="molecule type" value="Genomic_DNA"/>
</dbReference>
<dbReference type="GO" id="GO:0004527">
    <property type="term" value="F:exonuclease activity"/>
    <property type="evidence" value="ECO:0007669"/>
    <property type="project" value="UniProtKB-KW"/>
</dbReference>
<keyword evidence="1" id="KW-0269">Exonuclease</keyword>
<name>D0BM31_9LACT</name>
<dbReference type="Pfam" id="PF12706">
    <property type="entry name" value="Lactamase_B_2"/>
    <property type="match status" value="1"/>
</dbReference>
<dbReference type="CDD" id="cd07732">
    <property type="entry name" value="metallo-hydrolase-like_MBL-fold"/>
    <property type="match status" value="1"/>
</dbReference>
<dbReference type="InterPro" id="IPR036866">
    <property type="entry name" value="RibonucZ/Hydroxyglut_hydro"/>
</dbReference>
<proteinExistence type="predicted"/>
<dbReference type="PANTHER" id="PTHR43694">
    <property type="entry name" value="RIBONUCLEASE J"/>
    <property type="match status" value="1"/>
</dbReference>
<evidence type="ECO:0000256" key="1">
    <source>
        <dbReference type="ARBA" id="ARBA00022839"/>
    </source>
</evidence>
<keyword evidence="2" id="KW-0694">RNA-binding</keyword>
<dbReference type="Gene3D" id="3.60.15.10">
    <property type="entry name" value="Ribonuclease Z/Hydroxyacylglutathione hydrolase-like"/>
    <property type="match status" value="1"/>
</dbReference>
<keyword evidence="1" id="KW-0378">Hydrolase</keyword>
<dbReference type="Gene3D" id="3.40.50.10710">
    <property type="entry name" value="Metallo-hydrolase/oxidoreductase"/>
    <property type="match status" value="1"/>
</dbReference>
<dbReference type="eggNOG" id="COG0595">
    <property type="taxonomic scope" value="Bacteria"/>
</dbReference>
<dbReference type="STRING" id="626369.HMPREF0446_01034"/>
<dbReference type="RefSeq" id="WP_006703310.1">
    <property type="nucleotide sequence ID" value="NZ_KI391971.1"/>
</dbReference>
<evidence type="ECO:0000259" key="3">
    <source>
        <dbReference type="SMART" id="SM00849"/>
    </source>
</evidence>
<evidence type="ECO:0000256" key="2">
    <source>
        <dbReference type="ARBA" id="ARBA00022884"/>
    </source>
</evidence>
<dbReference type="SUPFAM" id="SSF56281">
    <property type="entry name" value="Metallo-hydrolase/oxidoreductase"/>
    <property type="match status" value="1"/>
</dbReference>
<reference evidence="4" key="2">
    <citation type="submission" date="2011-10" db="EMBL/GenBank/DDBJ databases">
        <title>The Genome Sequence of Granulicatella elegans ATCC 700633.</title>
        <authorList>
            <consortium name="The Broad Institute Genome Sequencing Platform"/>
            <consortium name="The Broad Institute Genome Sequencing Center for Infectious Disease"/>
            <person name="Earl A."/>
            <person name="Ward D."/>
            <person name="Feldgarden M."/>
            <person name="Gevers D."/>
            <person name="Sibley C.D."/>
            <person name="Field T.R."/>
            <person name="Grinwis M."/>
            <person name="Eshaghurshan C.S."/>
            <person name="Surette M.G."/>
            <person name="Young S.K."/>
            <person name="Zeng Q."/>
            <person name="Gargeya S."/>
            <person name="Fitzgerald M."/>
            <person name="Haas B."/>
            <person name="Abouelleil A."/>
            <person name="Alvarado L."/>
            <person name="Arachchi H.M."/>
            <person name="Berlin A."/>
            <person name="Brown A."/>
            <person name="Chapman S.B."/>
            <person name="Chen Z."/>
            <person name="Dunbar C."/>
            <person name="Freedman E."/>
            <person name="Gearin G."/>
            <person name="Goldberg J."/>
            <person name="Griggs A."/>
            <person name="Gujja S."/>
            <person name="Heiman D."/>
            <person name="Howarth C."/>
            <person name="Larson L."/>
            <person name="Lui A."/>
            <person name="MacDonald P.J.P."/>
            <person name="Montmayeur A."/>
            <person name="Murphy C."/>
            <person name="Neiman D."/>
            <person name="Pearson M."/>
            <person name="Priest M."/>
            <person name="Roberts A."/>
            <person name="Saif S."/>
            <person name="Shea T."/>
            <person name="Shenoy N."/>
            <person name="Sisk P."/>
            <person name="Stolte C."/>
            <person name="Sykes S."/>
            <person name="Wortman J."/>
            <person name="Nusbaum C."/>
            <person name="Birren B."/>
        </authorList>
    </citation>
    <scope>NUCLEOTIDE SEQUENCE [LARGE SCALE GENOMIC DNA]</scope>
    <source>
        <strain evidence="4">ATCC 700633</strain>
    </source>
</reference>
<dbReference type="PANTHER" id="PTHR43694:SF1">
    <property type="entry name" value="RIBONUCLEASE J"/>
    <property type="match status" value="1"/>
</dbReference>
<comment type="caution">
    <text evidence="4">The sequence shown here is derived from an EMBL/GenBank/DDBJ whole genome shotgun (WGS) entry which is preliminary data.</text>
</comment>
<dbReference type="InterPro" id="IPR042173">
    <property type="entry name" value="RNase_J_2"/>
</dbReference>
<dbReference type="SMART" id="SM00849">
    <property type="entry name" value="Lactamase_B"/>
    <property type="match status" value="1"/>
</dbReference>
<keyword evidence="1" id="KW-0540">Nuclease</keyword>
<evidence type="ECO:0000313" key="5">
    <source>
        <dbReference type="Proteomes" id="UP000002939"/>
    </source>
</evidence>
<sequence length="430" mass="49068">MVSKDKTVVTFHSGILTIGGTVIEVSYGNSHIFFDFGTEFRPELDLPDEQLQTLIQYGIIPKLNHVYDPRLGYEYDGEETEEYENTAVFLSHAHLDHSRMINYLDPAIPLYTLKETKMILNSLNRNGDFLLPTPFEKSPFTREMIGLEPNAIVTVGDITIEVVPVDHDAYGASALLIRTPDHFITYTGDLRLHGYIPEATVEFCKKAKHTQMLMMEGVTISFPERPVDPTEIKPTNELEVIEKVVQFQQENPNRPIAFNGYPANVERFAKIVEESPRTVVLEAHMAALLQEVFGVHAHFYYSNEAKRIPELNHDLEVSYQTLIDDQGEYFWQVVDNFDKLQEGTLYLHCDAQPLGDFDPNYQVFLDLLAKHHIEFVKIACSGHAKPADLDRIIAMIEPQLLVPIHTLKPELLENPYGERILPHRGEKIVL</sequence>
<dbReference type="AlphaFoldDB" id="D0BM31"/>
<gene>
    <name evidence="4" type="ORF">HMPREF0446_01034</name>
</gene>
<protein>
    <recommendedName>
        <fullName evidence="3">Metallo-beta-lactamase domain-containing protein</fullName>
    </recommendedName>
</protein>